<reference evidence="2 3" key="1">
    <citation type="submission" date="2015-10" db="EMBL/GenBank/DDBJ databases">
        <title>Draft genome sequence of Streptomyces longwoodensis DSM 41677, type strain for the species Streptomyces longwoodensis.</title>
        <authorList>
            <person name="Ruckert C."/>
            <person name="Winkler A."/>
            <person name="Kalinowski J."/>
            <person name="Kampfer P."/>
            <person name="Glaeser S."/>
        </authorList>
    </citation>
    <scope>NUCLEOTIDE SEQUENCE [LARGE SCALE GENOMIC DNA]</scope>
    <source>
        <strain evidence="2 3">DSM 41677</strain>
    </source>
</reference>
<keyword evidence="3" id="KW-1185">Reference proteome</keyword>
<dbReference type="Pfam" id="PF01471">
    <property type="entry name" value="PG_binding_1"/>
    <property type="match status" value="1"/>
</dbReference>
<dbReference type="AlphaFoldDB" id="A0A101QTK8"/>
<evidence type="ECO:0000313" key="2">
    <source>
        <dbReference type="EMBL" id="KUN35795.1"/>
    </source>
</evidence>
<accession>A0A101QTK8</accession>
<gene>
    <name evidence="2" type="ORF">AQJ30_24290</name>
</gene>
<dbReference type="EMBL" id="LMWS01000031">
    <property type="protein sequence ID" value="KUN35795.1"/>
    <property type="molecule type" value="Genomic_DNA"/>
</dbReference>
<organism evidence="2 3">
    <name type="scientific">Streptomyces longwoodensis</name>
    <dbReference type="NCBI Taxonomy" id="68231"/>
    <lineage>
        <taxon>Bacteria</taxon>
        <taxon>Bacillati</taxon>
        <taxon>Actinomycetota</taxon>
        <taxon>Actinomycetes</taxon>
        <taxon>Kitasatosporales</taxon>
        <taxon>Streptomycetaceae</taxon>
        <taxon>Streptomyces</taxon>
    </lineage>
</organism>
<evidence type="ECO:0000259" key="1">
    <source>
        <dbReference type="Pfam" id="PF01471"/>
    </source>
</evidence>
<dbReference type="Gene3D" id="1.10.101.10">
    <property type="entry name" value="PGBD-like superfamily/PGBD"/>
    <property type="match status" value="1"/>
</dbReference>
<sequence length="83" mass="9023">MTSANQCAKTRPFLSRGDQGSCVRFLQRKLDDNGIPTRVDGVFGRGTAHSVKVFQRACGFQGKEIDGLVGPRTWAGLLDHSCV</sequence>
<dbReference type="InterPro" id="IPR036366">
    <property type="entry name" value="PGBDSf"/>
</dbReference>
<comment type="caution">
    <text evidence="2">The sequence shown here is derived from an EMBL/GenBank/DDBJ whole genome shotgun (WGS) entry which is preliminary data.</text>
</comment>
<feature type="domain" description="Peptidoglycan binding-like" evidence="1">
    <location>
        <begin position="20"/>
        <end position="75"/>
    </location>
</feature>
<dbReference type="SUPFAM" id="SSF47090">
    <property type="entry name" value="PGBD-like"/>
    <property type="match status" value="1"/>
</dbReference>
<dbReference type="STRING" id="68231.AQJ30_24290"/>
<dbReference type="InterPro" id="IPR036365">
    <property type="entry name" value="PGBD-like_sf"/>
</dbReference>
<name>A0A101QTK8_9ACTN</name>
<proteinExistence type="predicted"/>
<protein>
    <recommendedName>
        <fullName evidence="1">Peptidoglycan binding-like domain-containing protein</fullName>
    </recommendedName>
</protein>
<dbReference type="Proteomes" id="UP000053271">
    <property type="component" value="Unassembled WGS sequence"/>
</dbReference>
<dbReference type="InterPro" id="IPR002477">
    <property type="entry name" value="Peptidoglycan-bd-like"/>
</dbReference>
<evidence type="ECO:0000313" key="3">
    <source>
        <dbReference type="Proteomes" id="UP000053271"/>
    </source>
</evidence>